<dbReference type="Gene3D" id="3.10.50.40">
    <property type="match status" value="1"/>
</dbReference>
<dbReference type="Pfam" id="PF00254">
    <property type="entry name" value="FKBP_C"/>
    <property type="match status" value="1"/>
</dbReference>
<evidence type="ECO:0000313" key="7">
    <source>
        <dbReference type="Proteomes" id="UP001165122"/>
    </source>
</evidence>
<dbReference type="EMBL" id="BRXW01000692">
    <property type="protein sequence ID" value="GMH74237.1"/>
    <property type="molecule type" value="Genomic_DNA"/>
</dbReference>
<feature type="region of interest" description="Disordered" evidence="4">
    <location>
        <begin position="1"/>
        <end position="28"/>
    </location>
</feature>
<keyword evidence="2" id="KW-0802">TPR repeat</keyword>
<evidence type="ECO:0000256" key="1">
    <source>
        <dbReference type="ARBA" id="ARBA00022737"/>
    </source>
</evidence>
<feature type="compositionally biased region" description="Basic and acidic residues" evidence="4">
    <location>
        <begin position="209"/>
        <end position="222"/>
    </location>
</feature>
<comment type="catalytic activity">
    <reaction evidence="3">
        <text>[protein]-peptidylproline (omega=180) = [protein]-peptidylproline (omega=0)</text>
        <dbReference type="Rhea" id="RHEA:16237"/>
        <dbReference type="Rhea" id="RHEA-COMP:10747"/>
        <dbReference type="Rhea" id="RHEA-COMP:10748"/>
        <dbReference type="ChEBI" id="CHEBI:83833"/>
        <dbReference type="ChEBI" id="CHEBI:83834"/>
        <dbReference type="EC" id="5.2.1.8"/>
    </reaction>
</comment>
<dbReference type="Gene3D" id="1.25.40.10">
    <property type="entry name" value="Tetratricopeptide repeat domain"/>
    <property type="match status" value="1"/>
</dbReference>
<dbReference type="PANTHER" id="PTHR46512:SF9">
    <property type="entry name" value="PEPTIDYLPROLYL ISOMERASE"/>
    <property type="match status" value="1"/>
</dbReference>
<feature type="compositionally biased region" description="Acidic residues" evidence="4">
    <location>
        <begin position="444"/>
        <end position="454"/>
    </location>
</feature>
<evidence type="ECO:0000313" key="6">
    <source>
        <dbReference type="EMBL" id="GMH74237.1"/>
    </source>
</evidence>
<feature type="compositionally biased region" description="Basic and acidic residues" evidence="4">
    <location>
        <begin position="434"/>
        <end position="443"/>
    </location>
</feature>
<evidence type="ECO:0000259" key="5">
    <source>
        <dbReference type="PROSITE" id="PS50059"/>
    </source>
</evidence>
<name>A0A9W7ECV8_9STRA</name>
<dbReference type="AlphaFoldDB" id="A0A9W7ECV8"/>
<reference evidence="7" key="1">
    <citation type="journal article" date="2023" name="Commun. Biol.">
        <title>Genome analysis of Parmales, the sister group of diatoms, reveals the evolutionary specialization of diatoms from phago-mixotrophs to photoautotrophs.</title>
        <authorList>
            <person name="Ban H."/>
            <person name="Sato S."/>
            <person name="Yoshikawa S."/>
            <person name="Yamada K."/>
            <person name="Nakamura Y."/>
            <person name="Ichinomiya M."/>
            <person name="Sato N."/>
            <person name="Blanc-Mathieu R."/>
            <person name="Endo H."/>
            <person name="Kuwata A."/>
            <person name="Ogata H."/>
        </authorList>
    </citation>
    <scope>NUCLEOTIDE SEQUENCE [LARGE SCALE GENOMIC DNA]</scope>
    <source>
        <strain evidence="7">NIES 3700</strain>
    </source>
</reference>
<feature type="region of interest" description="Disordered" evidence="4">
    <location>
        <begin position="209"/>
        <end position="239"/>
    </location>
</feature>
<proteinExistence type="predicted"/>
<comment type="caution">
    <text evidence="6">The sequence shown here is derived from an EMBL/GenBank/DDBJ whole genome shotgun (WGS) entry which is preliminary data.</text>
</comment>
<gene>
    <name evidence="6" type="ORF">TrLO_g13863</name>
</gene>
<feature type="compositionally biased region" description="Basic and acidic residues" evidence="4">
    <location>
        <begin position="13"/>
        <end position="22"/>
    </location>
</feature>
<dbReference type="PROSITE" id="PS50059">
    <property type="entry name" value="FKBP_PPIASE"/>
    <property type="match status" value="1"/>
</dbReference>
<dbReference type="InterPro" id="IPR050754">
    <property type="entry name" value="FKBP4/5/8-like"/>
</dbReference>
<dbReference type="EC" id="5.2.1.8" evidence="3"/>
<dbReference type="InterPro" id="IPR046357">
    <property type="entry name" value="PPIase_dom_sf"/>
</dbReference>
<organism evidence="6 7">
    <name type="scientific">Triparma laevis f. longispina</name>
    <dbReference type="NCBI Taxonomy" id="1714387"/>
    <lineage>
        <taxon>Eukaryota</taxon>
        <taxon>Sar</taxon>
        <taxon>Stramenopiles</taxon>
        <taxon>Ochrophyta</taxon>
        <taxon>Bolidophyceae</taxon>
        <taxon>Parmales</taxon>
        <taxon>Triparmaceae</taxon>
        <taxon>Triparma</taxon>
    </lineage>
</organism>
<sequence>MSEHFIPPTAKIVKPDPEETEPKYIPPPPPTFSTRKCKLCCAWGKGLLVFNATCRHCLSLQNTEAIEDGYFDISPFSDRSILKKTLTSSSYLPENRILPGSQIKIHHISRLLSNNEIYSTTKSEVSGVLVGGTDDPENVIVGRGNVIKGLDIALQTMYLNETALLKIHPPNAYLSNPLLTPKVKIGDSLFIKVMIEDVGEVLPRFPSKEELEQTKKERREEAEKELEENPPVPYEERRKEALREKDLGNEAFKKGDYEAAKKHYDNGFINIFIHRDEWAHLVSSSDKKSFNSVKSILHLNRCMCRLKMNKLDDAKWDADKSIEYSEDSNVKGYFRRLQVWVGVVRREMEKEGSGEYWDIEKVEEMVEKGKGDYERCREILEGKKDAAIEKNYKVLLSLESFLTKMKRKYAKQQKILYKDKIVKGMDEEYKKMKVKEERRRVKEEEEEDMPELEE</sequence>
<keyword evidence="1" id="KW-0677">Repeat</keyword>
<dbReference type="GO" id="GO:0003755">
    <property type="term" value="F:peptidyl-prolyl cis-trans isomerase activity"/>
    <property type="evidence" value="ECO:0007669"/>
    <property type="project" value="UniProtKB-KW"/>
</dbReference>
<dbReference type="Proteomes" id="UP001165122">
    <property type="component" value="Unassembled WGS sequence"/>
</dbReference>
<accession>A0A9W7ECV8</accession>
<evidence type="ECO:0000256" key="3">
    <source>
        <dbReference type="PROSITE-ProRule" id="PRU00277"/>
    </source>
</evidence>
<dbReference type="SUPFAM" id="SSF48452">
    <property type="entry name" value="TPR-like"/>
    <property type="match status" value="1"/>
</dbReference>
<dbReference type="OrthoDB" id="433738at2759"/>
<dbReference type="InterPro" id="IPR001179">
    <property type="entry name" value="PPIase_FKBP_dom"/>
</dbReference>
<evidence type="ECO:0000256" key="2">
    <source>
        <dbReference type="ARBA" id="ARBA00022803"/>
    </source>
</evidence>
<feature type="domain" description="PPIase FKBP-type" evidence="5">
    <location>
        <begin position="100"/>
        <end position="199"/>
    </location>
</feature>
<protein>
    <recommendedName>
        <fullName evidence="3">peptidylprolyl isomerase</fullName>
        <ecNumber evidence="3">5.2.1.8</ecNumber>
    </recommendedName>
</protein>
<keyword evidence="7" id="KW-1185">Reference proteome</keyword>
<keyword evidence="3" id="KW-0697">Rotamase</keyword>
<feature type="region of interest" description="Disordered" evidence="4">
    <location>
        <begin position="434"/>
        <end position="454"/>
    </location>
</feature>
<dbReference type="PANTHER" id="PTHR46512">
    <property type="entry name" value="PEPTIDYLPROLYL ISOMERASE"/>
    <property type="match status" value="1"/>
</dbReference>
<evidence type="ECO:0000256" key="4">
    <source>
        <dbReference type="SAM" id="MobiDB-lite"/>
    </source>
</evidence>
<dbReference type="InterPro" id="IPR011990">
    <property type="entry name" value="TPR-like_helical_dom_sf"/>
</dbReference>
<dbReference type="SUPFAM" id="SSF54534">
    <property type="entry name" value="FKBP-like"/>
    <property type="match status" value="1"/>
</dbReference>
<keyword evidence="3" id="KW-0413">Isomerase</keyword>